<comment type="caution">
    <text evidence="7">The sequence shown here is derived from an EMBL/GenBank/DDBJ whole genome shotgun (WGS) entry which is preliminary data.</text>
</comment>
<dbReference type="EMBL" id="JANBUW010000586">
    <property type="protein sequence ID" value="KAJ2846255.1"/>
    <property type="molecule type" value="Genomic_DNA"/>
</dbReference>
<evidence type="ECO:0000256" key="5">
    <source>
        <dbReference type="ARBA" id="ARBA00023136"/>
    </source>
</evidence>
<accession>A0A9W8I5R2</accession>
<keyword evidence="8" id="KW-1185">Reference proteome</keyword>
<proteinExistence type="inferred from homology"/>
<keyword evidence="5 6" id="KW-0472">Membrane</keyword>
<name>A0A9W8I5R2_9FUNG</name>
<evidence type="ECO:0000256" key="3">
    <source>
        <dbReference type="ARBA" id="ARBA00022692"/>
    </source>
</evidence>
<comment type="subcellular location">
    <subcellularLocation>
        <location evidence="1">Membrane</location>
    </subcellularLocation>
</comment>
<keyword evidence="3 6" id="KW-0812">Transmembrane</keyword>
<dbReference type="Pfam" id="PF03647">
    <property type="entry name" value="Tmemb_14"/>
    <property type="match status" value="1"/>
</dbReference>
<comment type="similarity">
    <text evidence="2">Belongs to the TMEM14 family.</text>
</comment>
<evidence type="ECO:0000256" key="6">
    <source>
        <dbReference type="SAM" id="Phobius"/>
    </source>
</evidence>
<evidence type="ECO:0000313" key="8">
    <source>
        <dbReference type="Proteomes" id="UP001139887"/>
    </source>
</evidence>
<evidence type="ECO:0000256" key="1">
    <source>
        <dbReference type="ARBA" id="ARBA00004370"/>
    </source>
</evidence>
<dbReference type="InterPro" id="IPR005349">
    <property type="entry name" value="TMEM14"/>
</dbReference>
<reference evidence="7" key="1">
    <citation type="submission" date="2022-07" db="EMBL/GenBank/DDBJ databases">
        <title>Phylogenomic reconstructions and comparative analyses of Kickxellomycotina fungi.</title>
        <authorList>
            <person name="Reynolds N.K."/>
            <person name="Stajich J.E."/>
            <person name="Barry K."/>
            <person name="Grigoriev I.V."/>
            <person name="Crous P."/>
            <person name="Smith M.E."/>
        </authorList>
    </citation>
    <scope>NUCLEOTIDE SEQUENCE</scope>
    <source>
        <strain evidence="7">NRRL 1566</strain>
    </source>
</reference>
<dbReference type="Proteomes" id="UP001139887">
    <property type="component" value="Unassembled WGS sequence"/>
</dbReference>
<dbReference type="PANTHER" id="PTHR12668:SF53">
    <property type="entry name" value="TMEM14 PROTEIN HOMOLOG YJR085C"/>
    <property type="match status" value="1"/>
</dbReference>
<sequence>MAGLCAIGGIMGYIKGRSVVSLVAGVGIGSIYFFAGHRIQKNQSMGHDIALGASTLLLCAMGPKAFRTRAPVPLVMTTLGTASAVYSAKKGYEEVYGV</sequence>
<dbReference type="Gene3D" id="1.10.10.1740">
    <property type="entry name" value="Transmembrane protein 14-like"/>
    <property type="match status" value="1"/>
</dbReference>
<dbReference type="GO" id="GO:0016020">
    <property type="term" value="C:membrane"/>
    <property type="evidence" value="ECO:0007669"/>
    <property type="project" value="UniProtKB-SubCell"/>
</dbReference>
<dbReference type="AlphaFoldDB" id="A0A9W8I5R2"/>
<gene>
    <name evidence="7" type="ORF">IWW36_004437</name>
</gene>
<evidence type="ECO:0000313" key="7">
    <source>
        <dbReference type="EMBL" id="KAJ2846255.1"/>
    </source>
</evidence>
<evidence type="ECO:0000256" key="4">
    <source>
        <dbReference type="ARBA" id="ARBA00022989"/>
    </source>
</evidence>
<dbReference type="InterPro" id="IPR044890">
    <property type="entry name" value="TMEM14_sf"/>
</dbReference>
<evidence type="ECO:0000256" key="2">
    <source>
        <dbReference type="ARBA" id="ARBA00007590"/>
    </source>
</evidence>
<organism evidence="7 8">
    <name type="scientific">Coemansia brasiliensis</name>
    <dbReference type="NCBI Taxonomy" id="2650707"/>
    <lineage>
        <taxon>Eukaryota</taxon>
        <taxon>Fungi</taxon>
        <taxon>Fungi incertae sedis</taxon>
        <taxon>Zoopagomycota</taxon>
        <taxon>Kickxellomycotina</taxon>
        <taxon>Kickxellomycetes</taxon>
        <taxon>Kickxellales</taxon>
        <taxon>Kickxellaceae</taxon>
        <taxon>Coemansia</taxon>
    </lineage>
</organism>
<keyword evidence="4 6" id="KW-1133">Transmembrane helix</keyword>
<protein>
    <recommendedName>
        <fullName evidence="9">Transmembrane protein 14</fullName>
    </recommendedName>
</protein>
<dbReference type="OrthoDB" id="5620at2759"/>
<feature type="transmembrane region" description="Helical" evidence="6">
    <location>
        <begin position="18"/>
        <end position="35"/>
    </location>
</feature>
<evidence type="ECO:0008006" key="9">
    <source>
        <dbReference type="Google" id="ProtNLM"/>
    </source>
</evidence>
<dbReference type="PANTHER" id="PTHR12668">
    <property type="entry name" value="TRANSMEMBRANE PROTEIN 14, 15"/>
    <property type="match status" value="1"/>
</dbReference>